<keyword evidence="3" id="KW-1185">Reference proteome</keyword>
<organism evidence="2 3">
    <name type="scientific">Oopsacas minuta</name>
    <dbReference type="NCBI Taxonomy" id="111878"/>
    <lineage>
        <taxon>Eukaryota</taxon>
        <taxon>Metazoa</taxon>
        <taxon>Porifera</taxon>
        <taxon>Hexactinellida</taxon>
        <taxon>Hexasterophora</taxon>
        <taxon>Lyssacinosida</taxon>
        <taxon>Leucopsacidae</taxon>
        <taxon>Oopsacas</taxon>
    </lineage>
</organism>
<reference evidence="2 3" key="1">
    <citation type="journal article" date="2023" name="BMC Biol.">
        <title>The compact genome of the sponge Oopsacas minuta (Hexactinellida) is lacking key metazoan core genes.</title>
        <authorList>
            <person name="Santini S."/>
            <person name="Schenkelaars Q."/>
            <person name="Jourda C."/>
            <person name="Duchesne M."/>
            <person name="Belahbib H."/>
            <person name="Rocher C."/>
            <person name="Selva M."/>
            <person name="Riesgo A."/>
            <person name="Vervoort M."/>
            <person name="Leys S.P."/>
            <person name="Kodjabachian L."/>
            <person name="Le Bivic A."/>
            <person name="Borchiellini C."/>
            <person name="Claverie J.M."/>
            <person name="Renard E."/>
        </authorList>
    </citation>
    <scope>NUCLEOTIDE SEQUENCE [LARGE SCALE GENOMIC DNA]</scope>
    <source>
        <strain evidence="2">SPO-2</strain>
    </source>
</reference>
<evidence type="ECO:0000256" key="1">
    <source>
        <dbReference type="SAM" id="MobiDB-lite"/>
    </source>
</evidence>
<feature type="region of interest" description="Disordered" evidence="1">
    <location>
        <begin position="247"/>
        <end position="271"/>
    </location>
</feature>
<sequence length="271" mass="29395">MFSVGPLYELLGKLIAGDSVQPTQIIEYISASHILIGSAVANTVRTCSKHALQAINPSLVNELNNLFLDPDPTTSKHSERSTATSRNLTGYQNPPNRPVTVNLPNIQISFFGRVPLMERAPVGCSNNTTQFSTPNPANTSQITKRDSTHSRGNTSPPQPLGEVHTPHTGAPGRSPTTPLLIQLAAYPPWTRNFVLHQRGLTQSPSNYPPNSSSSQFDINSIAIPSSGPRDNSLFSYVGNRDCTVSTFPEPNFPPSQSLWQMEANPQPKGTQ</sequence>
<dbReference type="EMBL" id="JAKMXF010000022">
    <property type="protein sequence ID" value="KAI6661105.1"/>
    <property type="molecule type" value="Genomic_DNA"/>
</dbReference>
<dbReference type="AlphaFoldDB" id="A0AAV7KK09"/>
<feature type="compositionally biased region" description="Polar residues" evidence="1">
    <location>
        <begin position="125"/>
        <end position="142"/>
    </location>
</feature>
<proteinExistence type="predicted"/>
<evidence type="ECO:0000313" key="3">
    <source>
        <dbReference type="Proteomes" id="UP001165289"/>
    </source>
</evidence>
<accession>A0AAV7KK09</accession>
<feature type="region of interest" description="Disordered" evidence="1">
    <location>
        <begin position="70"/>
        <end position="99"/>
    </location>
</feature>
<evidence type="ECO:0000313" key="2">
    <source>
        <dbReference type="EMBL" id="KAI6661105.1"/>
    </source>
</evidence>
<feature type="compositionally biased region" description="Polar residues" evidence="1">
    <location>
        <begin position="81"/>
        <end position="94"/>
    </location>
</feature>
<feature type="compositionally biased region" description="Polar residues" evidence="1">
    <location>
        <begin position="247"/>
        <end position="259"/>
    </location>
</feature>
<gene>
    <name evidence="2" type="ORF">LOD99_13827</name>
</gene>
<dbReference type="Proteomes" id="UP001165289">
    <property type="component" value="Unassembled WGS sequence"/>
</dbReference>
<protein>
    <submittedName>
        <fullName evidence="2">Uncharacterized protein</fullName>
    </submittedName>
</protein>
<name>A0AAV7KK09_9METZ</name>
<comment type="caution">
    <text evidence="2">The sequence shown here is derived from an EMBL/GenBank/DDBJ whole genome shotgun (WGS) entry which is preliminary data.</text>
</comment>
<feature type="region of interest" description="Disordered" evidence="1">
    <location>
        <begin position="125"/>
        <end position="177"/>
    </location>
</feature>